<evidence type="ECO:0000313" key="2">
    <source>
        <dbReference type="EMBL" id="QDT54019.1"/>
    </source>
</evidence>
<evidence type="ECO:0000313" key="3">
    <source>
        <dbReference type="Proteomes" id="UP000315700"/>
    </source>
</evidence>
<dbReference type="AlphaFoldDB" id="A0A517SD16"/>
<dbReference type="KEGG" id="ccos:Pan44_20460"/>
<name>A0A517SD16_9PLAN</name>
<proteinExistence type="predicted"/>
<evidence type="ECO:0000259" key="1">
    <source>
        <dbReference type="Pfam" id="PF25535"/>
    </source>
</evidence>
<dbReference type="InParanoid" id="A0A517SD16"/>
<dbReference type="InterPro" id="IPR057679">
    <property type="entry name" value="DUF7919"/>
</dbReference>
<keyword evidence="3" id="KW-1185">Reference proteome</keyword>
<reference evidence="2 3" key="1">
    <citation type="submission" date="2019-02" db="EMBL/GenBank/DDBJ databases">
        <title>Deep-cultivation of Planctomycetes and their phenomic and genomic characterization uncovers novel biology.</title>
        <authorList>
            <person name="Wiegand S."/>
            <person name="Jogler M."/>
            <person name="Boedeker C."/>
            <person name="Pinto D."/>
            <person name="Vollmers J."/>
            <person name="Rivas-Marin E."/>
            <person name="Kohn T."/>
            <person name="Peeters S.H."/>
            <person name="Heuer A."/>
            <person name="Rast P."/>
            <person name="Oberbeckmann S."/>
            <person name="Bunk B."/>
            <person name="Jeske O."/>
            <person name="Meyerdierks A."/>
            <person name="Storesund J.E."/>
            <person name="Kallscheuer N."/>
            <person name="Luecker S."/>
            <person name="Lage O.M."/>
            <person name="Pohl T."/>
            <person name="Merkel B.J."/>
            <person name="Hornburger P."/>
            <person name="Mueller R.-W."/>
            <person name="Bruemmer F."/>
            <person name="Labrenz M."/>
            <person name="Spormann A.M."/>
            <person name="Op den Camp H."/>
            <person name="Overmann J."/>
            <person name="Amann R."/>
            <person name="Jetten M.S.M."/>
            <person name="Mascher T."/>
            <person name="Medema M.H."/>
            <person name="Devos D.P."/>
            <person name="Kaster A.-K."/>
            <person name="Ovreas L."/>
            <person name="Rohde M."/>
            <person name="Galperin M.Y."/>
            <person name="Jogler C."/>
        </authorList>
    </citation>
    <scope>NUCLEOTIDE SEQUENCE [LARGE SCALE GENOMIC DNA]</scope>
    <source>
        <strain evidence="2 3">Pan44</strain>
    </source>
</reference>
<sequence length="139" mass="16571">MYVPDLTPYAEYDRPNHRIFHVGWIEKNEPFETEEPPEGVIEMLKRQLPFRVLRTRGWFKCRMCRRGEYLQLDEYKQTLGGAEIWIENGQVTYACPDMIIHYIEDHHYKPPAAFYTALKIVDRKGRRPKVPKKNSDLTS</sequence>
<dbReference type="EMBL" id="CP036271">
    <property type="protein sequence ID" value="QDT54019.1"/>
    <property type="molecule type" value="Genomic_DNA"/>
</dbReference>
<protein>
    <recommendedName>
        <fullName evidence="1">DUF7919 domain-containing protein</fullName>
    </recommendedName>
</protein>
<dbReference type="OrthoDB" id="9802764at2"/>
<feature type="domain" description="DUF7919" evidence="1">
    <location>
        <begin position="1"/>
        <end position="118"/>
    </location>
</feature>
<dbReference type="Pfam" id="PF25535">
    <property type="entry name" value="DUF7919"/>
    <property type="match status" value="1"/>
</dbReference>
<gene>
    <name evidence="2" type="ORF">Pan44_20460</name>
</gene>
<organism evidence="2 3">
    <name type="scientific">Caulifigura coniformis</name>
    <dbReference type="NCBI Taxonomy" id="2527983"/>
    <lineage>
        <taxon>Bacteria</taxon>
        <taxon>Pseudomonadati</taxon>
        <taxon>Planctomycetota</taxon>
        <taxon>Planctomycetia</taxon>
        <taxon>Planctomycetales</taxon>
        <taxon>Planctomycetaceae</taxon>
        <taxon>Caulifigura</taxon>
    </lineage>
</organism>
<dbReference type="RefSeq" id="WP_145029707.1">
    <property type="nucleotide sequence ID" value="NZ_CP036271.1"/>
</dbReference>
<accession>A0A517SD16</accession>
<dbReference type="Proteomes" id="UP000315700">
    <property type="component" value="Chromosome"/>
</dbReference>